<evidence type="ECO:0000256" key="11">
    <source>
        <dbReference type="HAMAP-Rule" id="MF_03182"/>
    </source>
</evidence>
<comment type="subcellular location">
    <subcellularLocation>
        <location evidence="2 11">Cytoplasm</location>
    </subcellularLocation>
</comment>
<dbReference type="InterPro" id="IPR048841">
    <property type="entry name" value="PAN2_N"/>
</dbReference>
<keyword evidence="7 11" id="KW-0479">Metal-binding</keyword>
<dbReference type="CDD" id="cd06143">
    <property type="entry name" value="PAN2_exo"/>
    <property type="match status" value="1"/>
</dbReference>
<comment type="caution">
    <text evidence="13">The sequence shown here is derived from an EMBL/GenBank/DDBJ whole genome shotgun (WGS) entry which is preliminary data.</text>
</comment>
<evidence type="ECO:0000256" key="8">
    <source>
        <dbReference type="ARBA" id="ARBA00022737"/>
    </source>
</evidence>
<evidence type="ECO:0000256" key="1">
    <source>
        <dbReference type="ARBA" id="ARBA00001663"/>
    </source>
</evidence>
<comment type="domain">
    <text evidence="11">The linker, or PAN3 interaction domain (PID), between the WD40 repeats and the pseudo-UCH domain mediates interaction with PAN3.</text>
</comment>
<dbReference type="InterPro" id="IPR036322">
    <property type="entry name" value="WD40_repeat_dom_sf"/>
</dbReference>
<feature type="binding site" evidence="11">
    <location>
        <position position="991"/>
    </location>
    <ligand>
        <name>a divalent metal cation</name>
        <dbReference type="ChEBI" id="CHEBI:60240"/>
        <note>catalytic</note>
    </ligand>
</feature>
<dbReference type="SUPFAM" id="SSF53098">
    <property type="entry name" value="Ribonuclease H-like"/>
    <property type="match status" value="1"/>
</dbReference>
<dbReference type="GO" id="GO:0000289">
    <property type="term" value="P:nuclear-transcribed mRNA poly(A) tail shortening"/>
    <property type="evidence" value="ECO:0007669"/>
    <property type="project" value="UniProtKB-UniRule"/>
</dbReference>
<feature type="binding site" evidence="11">
    <location>
        <position position="1100"/>
    </location>
    <ligand>
        <name>a divalent metal cation</name>
        <dbReference type="ChEBI" id="CHEBI:60240"/>
        <note>catalytic</note>
    </ligand>
</feature>
<reference evidence="13" key="1">
    <citation type="submission" date="2022-03" db="EMBL/GenBank/DDBJ databases">
        <authorList>
            <person name="Legras J.-L."/>
            <person name="Devillers H."/>
            <person name="Grondin C."/>
        </authorList>
    </citation>
    <scope>NUCLEOTIDE SEQUENCE</scope>
    <source>
        <strain evidence="13">CLIB 1423</strain>
    </source>
</reference>
<dbReference type="PANTHER" id="PTHR15728:SF0">
    <property type="entry name" value="PAN2-PAN3 DEADENYLATION COMPLEX CATALYTIC SUBUNIT PAN2"/>
    <property type="match status" value="1"/>
</dbReference>
<evidence type="ECO:0000313" key="13">
    <source>
        <dbReference type="EMBL" id="CAH2351722.1"/>
    </source>
</evidence>
<dbReference type="GO" id="GO:0004535">
    <property type="term" value="F:poly(A)-specific ribonuclease activity"/>
    <property type="evidence" value="ECO:0007669"/>
    <property type="project" value="UniProtKB-UniRule"/>
</dbReference>
<dbReference type="InterPro" id="IPR028881">
    <property type="entry name" value="PAN2_UCH_dom"/>
</dbReference>
<dbReference type="EC" id="3.1.13.4" evidence="11"/>
<comment type="similarity">
    <text evidence="11">Belongs to the peptidase C19 family. PAN2 subfamily.</text>
</comment>
<keyword evidence="14" id="KW-1185">Reference proteome</keyword>
<dbReference type="SMART" id="SM00479">
    <property type="entry name" value="EXOIII"/>
    <property type="match status" value="1"/>
</dbReference>
<keyword evidence="8" id="KW-0677">Repeat</keyword>
<dbReference type="InterPro" id="IPR050785">
    <property type="entry name" value="PAN2-PAN3_catalytic_subunit"/>
</dbReference>
<dbReference type="InterPro" id="IPR038765">
    <property type="entry name" value="Papain-like_cys_pep_sf"/>
</dbReference>
<keyword evidence="9 11" id="KW-0378">Hydrolase</keyword>
<evidence type="ECO:0000313" key="14">
    <source>
        <dbReference type="Proteomes" id="UP000837801"/>
    </source>
</evidence>
<comment type="function">
    <text evidence="11">Catalytic subunit of the poly(A)-nuclease (PAN) deadenylation complex, one of two cytoplasmic mRNA deadenylases involved in mRNA turnover. PAN specifically shortens poly(A) tails of RNA and the activity is stimulated by poly(A)-binding protein PAB1. PAN deadenylation is followed by rapid degradation of the shortened mRNA tails by the CCR4-NOT complex. Deadenylated mRNAs are then degraded by two alternative mechanisms, namely exosome-mediated 3'-5' exonucleolytic degradation, or deadenlyation-dependent mRNA decaping and subsequent 5'-3' exonucleolytic degradation by XRN1. May also be involved in post-transcriptional maturation of mRNA poly(A) tails.</text>
</comment>
<comment type="caution">
    <text evidence="11">Lacks conserved residue(s) required for the propagation of feature annotation.</text>
</comment>
<proteinExistence type="inferred from homology"/>
<evidence type="ECO:0000256" key="9">
    <source>
        <dbReference type="ARBA" id="ARBA00022801"/>
    </source>
</evidence>
<dbReference type="Gene3D" id="3.90.70.10">
    <property type="entry name" value="Cysteine proteinases"/>
    <property type="match status" value="1"/>
</dbReference>
<sequence>MEGWGEISRIISTTTSSNGTRSQITSLEFDSQQDLLWCGDSSGYTGSFTSTMLTPYTRFKSSLAFEDPVIQHLNHQRGILSLSNHNINFNSRSGASKLSISANSFTSIEEKKLFGDLSCMTLNCNSNNDLVLGGGKSLFKVDLLKPSSVAQVFNHHGGVSYMNTSSSKFLVLGNSNGSLETFDPASNQSLKTFHGHNGLLSDLDVSGNYAATCGYSLRPKRYNNNNNNNGNNSDYIVDPLVNIYDFRMMRPLSPIPFPAGASFARFHPKLPNIIIIASANGQIQFVDIYDHSNVTVYQGDVNGGENVGNGVGVGVGYLSNLNISPNGEFITFSDSFSNLHLWSFINNDNSTFNSFPTPIEQPDMDMNLHMTQPADIDEPNFPLSSIGLPYYKDYLLSNYPAELKFSKEQAKLPRAINDEIVEVYEQFTRGNGMEKKFMAYDKLKYGPRNVENKYEPIDNKEKGRTTGKKTLIPKFISERMGELTKTLSNTSIDSDYGFNHSNSPIQAHSVITNSAGTGISSSATAISTSAGPGQTSDDDHIFQYSSNAKSTPPNCYTKLQIQYSRFGVEDFDFDYYNKTNFYCGLENHLDNSYVNPLLQLYRYSPIFYNEVISHLFHEWLPNDNETILNSKNPQGTSMLSELGYLFDMMYKAQCKNVNISNFSECFNSMQDAAQLGLLNLDEGKTLRGSELRYLIINFNKYLTSTVAKDERRQSPPNQGGNKIWGLDSTLGFYVISEAKSIGCGFYDQRNNIQFTIDLNVPPQQPGIKHINRDNIISYLDKSLFQYKTIQCQQCSNTKYHLLEVKHQVVKLPPLLVINLNMSNQEFESVDRGWLVNEFYANKGGDNRNGNGVSISSRPSNTNPTKYELLGFVCEISHKSDSTVGEHNLVSFIKIQGEWYLFNDFLVMPIPESEVFDLTKSWKKPTIVMYQETTTIQFNYIQNLKRSDITDSIIYRDHFAGTIRKDYQKQYKLLTLDETIPQPGSLIAIDAEFVTLEPEVLEIKSTGQKTIIKPRKLSLARISVIRGDNTDGLEGVPFIDDYIVHTKEIDDYLTSFSGIEPGDLDPINSTKNLVTLQTAYRRLWLLLNMGCIFVGHGLYNDFRCIDLQVPRRQIKDTGEFYYLSEFKRKLSLKFLAYILLKEKVQTGNHDSIEDAHTALLLYKKYLELKSQGEFESTLYNIYHEGQLLRFKVPDS</sequence>
<organism evidence="13 14">
    <name type="scientific">[Candida] railenensis</name>
    <dbReference type="NCBI Taxonomy" id="45579"/>
    <lineage>
        <taxon>Eukaryota</taxon>
        <taxon>Fungi</taxon>
        <taxon>Dikarya</taxon>
        <taxon>Ascomycota</taxon>
        <taxon>Saccharomycotina</taxon>
        <taxon>Pichiomycetes</taxon>
        <taxon>Debaryomycetaceae</taxon>
        <taxon>Kurtzmaniella</taxon>
    </lineage>
</organism>
<dbReference type="InterPro" id="IPR013520">
    <property type="entry name" value="Ribonucl_H"/>
</dbReference>
<keyword evidence="6 11" id="KW-0540">Nuclease</keyword>
<dbReference type="InterPro" id="IPR012337">
    <property type="entry name" value="RNaseH-like_sf"/>
</dbReference>
<dbReference type="GO" id="GO:0046872">
    <property type="term" value="F:metal ion binding"/>
    <property type="evidence" value="ECO:0007669"/>
    <property type="project" value="UniProtKB-KW"/>
</dbReference>
<keyword evidence="3 11" id="KW-0963">Cytoplasm</keyword>
<dbReference type="Proteomes" id="UP000837801">
    <property type="component" value="Unassembled WGS sequence"/>
</dbReference>
<dbReference type="Gene3D" id="3.30.420.10">
    <property type="entry name" value="Ribonuclease H-like superfamily/Ribonuclease H"/>
    <property type="match status" value="1"/>
</dbReference>
<dbReference type="InterPro" id="IPR028889">
    <property type="entry name" value="USP"/>
</dbReference>
<evidence type="ECO:0000259" key="12">
    <source>
        <dbReference type="PROSITE" id="PS50235"/>
    </source>
</evidence>
<feature type="domain" description="USP" evidence="12">
    <location>
        <begin position="583"/>
        <end position="932"/>
    </location>
</feature>
<comment type="cofactor">
    <cofactor evidence="11">
        <name>a divalent metal cation</name>
        <dbReference type="ChEBI" id="CHEBI:60240"/>
    </cofactor>
    <text evidence="11">Binds 2 metal cations per subunit in the catalytic exonuclease domain.</text>
</comment>
<keyword evidence="5 11" id="KW-0507">mRNA processing</keyword>
<dbReference type="GO" id="GO:0003676">
    <property type="term" value="F:nucleic acid binding"/>
    <property type="evidence" value="ECO:0007669"/>
    <property type="project" value="InterPro"/>
</dbReference>
<dbReference type="PROSITE" id="PS50235">
    <property type="entry name" value="USP_3"/>
    <property type="match status" value="1"/>
</dbReference>
<dbReference type="GO" id="GO:0031251">
    <property type="term" value="C:PAN complex"/>
    <property type="evidence" value="ECO:0007669"/>
    <property type="project" value="UniProtKB-UniRule"/>
</dbReference>
<comment type="subunit">
    <text evidence="11">Forms a heterotrimer with an asymmetric homodimer of the regulatory subunit PAN3 to form the poly(A)-nuclease (PAN) deadenylation complex.</text>
</comment>
<evidence type="ECO:0000256" key="4">
    <source>
        <dbReference type="ARBA" id="ARBA00022574"/>
    </source>
</evidence>
<dbReference type="OrthoDB" id="16516at2759"/>
<feature type="binding site" evidence="11">
    <location>
        <position position="1153"/>
    </location>
    <ligand>
        <name>a divalent metal cation</name>
        <dbReference type="ChEBI" id="CHEBI:60240"/>
        <note>catalytic</note>
    </ligand>
</feature>
<dbReference type="HAMAP" id="MF_03182">
    <property type="entry name" value="PAN2"/>
    <property type="match status" value="1"/>
</dbReference>
<name>A0A9P0QN01_9ASCO</name>
<dbReference type="Pfam" id="PF20770">
    <property type="entry name" value="PAN2_N"/>
    <property type="match status" value="1"/>
</dbReference>
<dbReference type="EMBL" id="CAKXYY010000004">
    <property type="protein sequence ID" value="CAH2351722.1"/>
    <property type="molecule type" value="Genomic_DNA"/>
</dbReference>
<comment type="domain">
    <text evidence="11">Contains a pseudo-UCH domain. This ubiquitin C-terminal hydrolase (UCH)-like or ubiquitin specific protease (USP)-like domain is predicted to be catalytically inactive because it lacks the active site catalytic triad characteristic of thiol proteases, with residues at the equivalent structural positions that are incompatible with catalysis, and it cannot bind ubiquitin. It functions as a structural scaffold for intra- and intermolecular interactions in the complex.</text>
</comment>
<dbReference type="GO" id="GO:0006397">
    <property type="term" value="P:mRNA processing"/>
    <property type="evidence" value="ECO:0007669"/>
    <property type="project" value="UniProtKB-KW"/>
</dbReference>
<evidence type="ECO:0000256" key="5">
    <source>
        <dbReference type="ARBA" id="ARBA00022664"/>
    </source>
</evidence>
<gene>
    <name evidence="11" type="primary">PAN2</name>
    <name evidence="13" type="ORF">CLIB1423_04S04478</name>
</gene>
<protein>
    <recommendedName>
        <fullName evidence="11">PAN2-PAN3 deadenylation complex catalytic subunit PAN2</fullName>
        <ecNumber evidence="11">3.1.13.4</ecNumber>
    </recommendedName>
    <alternativeName>
        <fullName evidence="11">PAB1P-dependent poly(A)-specific ribonuclease</fullName>
    </alternativeName>
    <alternativeName>
        <fullName evidence="11">Poly(A)-nuclease deadenylation complex subunit 2</fullName>
        <shortName evidence="11">PAN deadenylation complex subunit 2</shortName>
    </alternativeName>
</protein>
<dbReference type="Pfam" id="PF13423">
    <property type="entry name" value="UCH_1"/>
    <property type="match status" value="1"/>
</dbReference>
<dbReference type="GO" id="GO:0000932">
    <property type="term" value="C:P-body"/>
    <property type="evidence" value="ECO:0007669"/>
    <property type="project" value="TreeGrafter"/>
</dbReference>
<keyword evidence="10 11" id="KW-0269">Exonuclease</keyword>
<feature type="binding site" evidence="11">
    <location>
        <position position="989"/>
    </location>
    <ligand>
        <name>a divalent metal cation</name>
        <dbReference type="ChEBI" id="CHEBI:60240"/>
        <note>catalytic</note>
    </ligand>
</feature>
<evidence type="ECO:0000256" key="3">
    <source>
        <dbReference type="ARBA" id="ARBA00022490"/>
    </source>
</evidence>
<dbReference type="PANTHER" id="PTHR15728">
    <property type="entry name" value="DEADENYLATION COMPLEX CATALYTIC SUBUNIT PAN2"/>
    <property type="match status" value="1"/>
</dbReference>
<accession>A0A9P0QN01</accession>
<dbReference type="InterPro" id="IPR036397">
    <property type="entry name" value="RNaseH_sf"/>
</dbReference>
<dbReference type="Pfam" id="PF00929">
    <property type="entry name" value="RNase_T"/>
    <property type="match status" value="1"/>
</dbReference>
<comment type="activity regulation">
    <text evidence="11">Positively regulated by the regulatory subunit PAN3.</text>
</comment>
<dbReference type="SUPFAM" id="SSF54001">
    <property type="entry name" value="Cysteine proteinases"/>
    <property type="match status" value="1"/>
</dbReference>
<dbReference type="Gene3D" id="2.130.10.10">
    <property type="entry name" value="YVTN repeat-like/Quinoprotein amine dehydrogenase"/>
    <property type="match status" value="1"/>
</dbReference>
<dbReference type="InterPro" id="IPR015943">
    <property type="entry name" value="WD40/YVTN_repeat-like_dom_sf"/>
</dbReference>
<comment type="catalytic activity">
    <reaction evidence="1 11">
        <text>Exonucleolytic cleavage of poly(A) to 5'-AMP.</text>
        <dbReference type="EC" id="3.1.13.4"/>
    </reaction>
</comment>
<dbReference type="FunFam" id="3.30.420.10:FF:000028">
    <property type="entry name" value="PAN2-PAN3 deadenylation complex catalytic subunit PAN2"/>
    <property type="match status" value="1"/>
</dbReference>
<evidence type="ECO:0000256" key="7">
    <source>
        <dbReference type="ARBA" id="ARBA00022723"/>
    </source>
</evidence>
<evidence type="ECO:0000256" key="6">
    <source>
        <dbReference type="ARBA" id="ARBA00022722"/>
    </source>
</evidence>
<dbReference type="SUPFAM" id="SSF50978">
    <property type="entry name" value="WD40 repeat-like"/>
    <property type="match status" value="1"/>
</dbReference>
<dbReference type="InterPro" id="IPR030843">
    <property type="entry name" value="PAN2"/>
</dbReference>
<evidence type="ECO:0000256" key="2">
    <source>
        <dbReference type="ARBA" id="ARBA00004496"/>
    </source>
</evidence>
<keyword evidence="4" id="KW-0853">WD repeat</keyword>
<dbReference type="AlphaFoldDB" id="A0A9P0QN01"/>
<evidence type="ECO:0000256" key="10">
    <source>
        <dbReference type="ARBA" id="ARBA00022839"/>
    </source>
</evidence>